<dbReference type="RefSeq" id="WP_108127496.1">
    <property type="nucleotide sequence ID" value="NZ_QBKP01000002.1"/>
</dbReference>
<evidence type="ECO:0000313" key="2">
    <source>
        <dbReference type="EMBL" id="PTX52231.1"/>
    </source>
</evidence>
<gene>
    <name evidence="2" type="ORF">C8N34_1029</name>
</gene>
<proteinExistence type="predicted"/>
<evidence type="ECO:0000256" key="1">
    <source>
        <dbReference type="SAM" id="MobiDB-lite"/>
    </source>
</evidence>
<accession>A0A2T6B821</accession>
<protein>
    <recommendedName>
        <fullName evidence="4">DUF551 domain-containing protein</fullName>
    </recommendedName>
</protein>
<dbReference type="AlphaFoldDB" id="A0A2T6B821"/>
<evidence type="ECO:0008006" key="4">
    <source>
        <dbReference type="Google" id="ProtNLM"/>
    </source>
</evidence>
<comment type="caution">
    <text evidence="2">The sequence shown here is derived from an EMBL/GenBank/DDBJ whole genome shotgun (WGS) entry which is preliminary data.</text>
</comment>
<reference evidence="2 3" key="1">
    <citation type="submission" date="2018-04" db="EMBL/GenBank/DDBJ databases">
        <title>Genomic Encyclopedia of Archaeal and Bacterial Type Strains, Phase II (KMG-II): from individual species to whole genera.</title>
        <authorList>
            <person name="Goeker M."/>
        </authorList>
    </citation>
    <scope>NUCLEOTIDE SEQUENCE [LARGE SCALE GENOMIC DNA]</scope>
    <source>
        <strain evidence="2 3">DSM 21823</strain>
    </source>
</reference>
<name>A0A2T6B821_9RHOB</name>
<organism evidence="2 3">
    <name type="scientific">Gemmobacter caeni</name>
    <dbReference type="NCBI Taxonomy" id="589035"/>
    <lineage>
        <taxon>Bacteria</taxon>
        <taxon>Pseudomonadati</taxon>
        <taxon>Pseudomonadota</taxon>
        <taxon>Alphaproteobacteria</taxon>
        <taxon>Rhodobacterales</taxon>
        <taxon>Paracoccaceae</taxon>
        <taxon>Gemmobacter</taxon>
    </lineage>
</organism>
<dbReference type="EMBL" id="QBKP01000002">
    <property type="protein sequence ID" value="PTX52231.1"/>
    <property type="molecule type" value="Genomic_DNA"/>
</dbReference>
<evidence type="ECO:0000313" key="3">
    <source>
        <dbReference type="Proteomes" id="UP000244224"/>
    </source>
</evidence>
<feature type="region of interest" description="Disordered" evidence="1">
    <location>
        <begin position="1"/>
        <end position="20"/>
    </location>
</feature>
<keyword evidence="3" id="KW-1185">Reference proteome</keyword>
<sequence length="71" mass="8019">MTDWTNPTRKPRAYEPVTVQTEKGEEFHGLCWSKARGEFIEPISNSSAESVIGKITGWRYPDPEPDQTPAP</sequence>
<dbReference type="Proteomes" id="UP000244224">
    <property type="component" value="Unassembled WGS sequence"/>
</dbReference>